<feature type="region of interest" description="Disordered" evidence="6">
    <location>
        <begin position="867"/>
        <end position="888"/>
    </location>
</feature>
<keyword evidence="3 7" id="KW-0812">Transmembrane</keyword>
<feature type="transmembrane region" description="Helical" evidence="7">
    <location>
        <begin position="542"/>
        <end position="559"/>
    </location>
</feature>
<dbReference type="PANTHER" id="PTHR22950:SF530">
    <property type="entry name" value="VACUOLAR AMINO ACID TRANSPORTER 3"/>
    <property type="match status" value="1"/>
</dbReference>
<evidence type="ECO:0000256" key="4">
    <source>
        <dbReference type="ARBA" id="ARBA00022989"/>
    </source>
</evidence>
<dbReference type="Proteomes" id="UP001165120">
    <property type="component" value="Unassembled WGS sequence"/>
</dbReference>
<comment type="caution">
    <text evidence="9">The sequence shown here is derived from an EMBL/GenBank/DDBJ whole genome shotgun (WGS) entry which is preliminary data.</text>
</comment>
<evidence type="ECO:0000256" key="1">
    <source>
        <dbReference type="ARBA" id="ARBA00004141"/>
    </source>
</evidence>
<feature type="region of interest" description="Disordered" evidence="6">
    <location>
        <begin position="1"/>
        <end position="28"/>
    </location>
</feature>
<feature type="compositionally biased region" description="Low complexity" evidence="6">
    <location>
        <begin position="867"/>
        <end position="885"/>
    </location>
</feature>
<keyword evidence="4 7" id="KW-1133">Transmembrane helix</keyword>
<organism evidence="9 10">
    <name type="scientific">Candida boidinii</name>
    <name type="common">Yeast</name>
    <dbReference type="NCBI Taxonomy" id="5477"/>
    <lineage>
        <taxon>Eukaryota</taxon>
        <taxon>Fungi</taxon>
        <taxon>Dikarya</taxon>
        <taxon>Ascomycota</taxon>
        <taxon>Saccharomycotina</taxon>
        <taxon>Pichiomycetes</taxon>
        <taxon>Pichiales</taxon>
        <taxon>Pichiaceae</taxon>
        <taxon>Ogataea</taxon>
        <taxon>Ogataea/Candida clade</taxon>
    </lineage>
</organism>
<feature type="transmembrane region" description="Helical" evidence="7">
    <location>
        <begin position="939"/>
        <end position="962"/>
    </location>
</feature>
<feature type="transmembrane region" description="Helical" evidence="7">
    <location>
        <begin position="676"/>
        <end position="696"/>
    </location>
</feature>
<evidence type="ECO:0000313" key="9">
    <source>
        <dbReference type="EMBL" id="GME67104.1"/>
    </source>
</evidence>
<feature type="compositionally biased region" description="Acidic residues" evidence="6">
    <location>
        <begin position="364"/>
        <end position="374"/>
    </location>
</feature>
<protein>
    <submittedName>
        <fullName evidence="9">Unnamed protein product</fullName>
    </submittedName>
</protein>
<feature type="region of interest" description="Disordered" evidence="6">
    <location>
        <begin position="296"/>
        <end position="335"/>
    </location>
</feature>
<dbReference type="InterPro" id="IPR013057">
    <property type="entry name" value="AA_transpt_TM"/>
</dbReference>
<feature type="region of interest" description="Disordered" evidence="6">
    <location>
        <begin position="138"/>
        <end position="207"/>
    </location>
</feature>
<feature type="transmembrane region" description="Helical" evidence="7">
    <location>
        <begin position="915"/>
        <end position="933"/>
    </location>
</feature>
<feature type="region of interest" description="Disordered" evidence="6">
    <location>
        <begin position="352"/>
        <end position="396"/>
    </location>
</feature>
<sequence>MSDSNPQSKRIPDKNPFEDNDTATPSDFNQVLASGKFSAKYLKPSNQQNLDSTNSEDINENDNDNDNDNEIDTDSENDNIVRPVTIEGGFNNIDDSDNNDLSNSVLLSTSQWSQRQHSHQRRQSNLSNLISSSLSKSFSNLKDSSSFSQRSSTVNLRERDLSLSQDNMRNNSRNNNKSAINNNNNSINNNNNNNNNYDTPSPLPEIDVIDPHPELVEEVGKYLVTTDSTTDTNSNIVNNNSNNNNKDTIDNNDNNNNNTEPNEDLSPAGGNFDSLKLQGGDITRGIYNWVNEHTENKRDVSPLKRVASYGSPSRRRESYGAADAEDNDDDMMSVSEMQMPGGFRRSFLVQKNTNNNSSGLDNSNELEDVNEDDENVHSHSHRFKNSSRRKRKQRTTVPVKQTFLTSNFIEFLALYGHFAGEDLRDEEDDANNGSKMSQDILGDYDSESQSESENDNLYYDEESAIDEVSPPISSILSSRFSDHRGRASQVGSGSFGAGNIQSQLMVPPSPYQLQKQARLQKLKTGAINREKGRKRGVSNGKAFLLLLKAFIGTGIVFLPKSFSNGGLLFCNLMIIAFSFVSFYCFIILINTTKRLNVTAYADAGLKLLGKNLQICILASLAMSQIGFASSYTVFVAENLKDLSRLITDKEYGIEIFIAIQLIIFLPLSLTRDLGKLSFTALIADACILFGLIYIYFCSIDNIIINGVSEKISMFNGQSWTLFMGTAVFAYEGIGLLIPIQESMKNPKDFDFLLFLVMVVVTIIFVTLSTIAYLSFGDDVETVILMNFPKNNLTAVIQLLYVIAILLSTPIQVFPAIRIFENYFFSRERKTWKERIRRISDASLTSPLLDQNSNANYDSTSNLRPKFSNSSLNNNNNNSNNNGNGSDLRDPTVNGLIGKDGVLSGKIDPAIKWMKNILRVVVVCGMCLIGYTGSVDLDKFVSLVGSFTCVPLIYIYPPLLYLFCFKDELSIYQKSLNVVILIIGCVLAVYTSYQTISSWI</sequence>
<feature type="compositionally biased region" description="Low complexity" evidence="6">
    <location>
        <begin position="167"/>
        <end position="196"/>
    </location>
</feature>
<dbReference type="PANTHER" id="PTHR22950">
    <property type="entry name" value="AMINO ACID TRANSPORTER"/>
    <property type="match status" value="1"/>
</dbReference>
<feature type="transmembrane region" description="Helical" evidence="7">
    <location>
        <begin position="565"/>
        <end position="590"/>
    </location>
</feature>
<feature type="compositionally biased region" description="Acidic residues" evidence="6">
    <location>
        <begin position="442"/>
        <end position="454"/>
    </location>
</feature>
<accession>A0A9W6STS5</accession>
<feature type="region of interest" description="Disordered" evidence="6">
    <location>
        <begin position="424"/>
        <end position="454"/>
    </location>
</feature>
<reference evidence="9" key="1">
    <citation type="submission" date="2023-04" db="EMBL/GenBank/DDBJ databases">
        <title>Candida boidinii NBRC 10035.</title>
        <authorList>
            <person name="Ichikawa N."/>
            <person name="Sato H."/>
            <person name="Tonouchi N."/>
        </authorList>
    </citation>
    <scope>NUCLEOTIDE SEQUENCE</scope>
    <source>
        <strain evidence="9">NBRC 10035</strain>
    </source>
</reference>
<evidence type="ECO:0000256" key="7">
    <source>
        <dbReference type="SAM" id="Phobius"/>
    </source>
</evidence>
<evidence type="ECO:0000259" key="8">
    <source>
        <dbReference type="Pfam" id="PF01490"/>
    </source>
</evidence>
<feature type="domain" description="Amino acid transporter transmembrane" evidence="8">
    <location>
        <begin position="537"/>
        <end position="995"/>
    </location>
</feature>
<feature type="transmembrane region" description="Helical" evidence="7">
    <location>
        <begin position="611"/>
        <end position="631"/>
    </location>
</feature>
<dbReference type="GO" id="GO:0005774">
    <property type="term" value="C:vacuolar membrane"/>
    <property type="evidence" value="ECO:0007669"/>
    <property type="project" value="TreeGrafter"/>
</dbReference>
<proteinExistence type="inferred from homology"/>
<feature type="region of interest" description="Disordered" evidence="6">
    <location>
        <begin position="227"/>
        <end position="276"/>
    </location>
</feature>
<name>A0A9W6STS5_CANBO</name>
<dbReference type="AlphaFoldDB" id="A0A9W6STS5"/>
<dbReference type="EMBL" id="BSXN01000100">
    <property type="protein sequence ID" value="GME67104.1"/>
    <property type="molecule type" value="Genomic_DNA"/>
</dbReference>
<keyword evidence="5 7" id="KW-0472">Membrane</keyword>
<keyword evidence="10" id="KW-1185">Reference proteome</keyword>
<feature type="compositionally biased region" description="Low complexity" evidence="6">
    <location>
        <begin position="138"/>
        <end position="148"/>
    </location>
</feature>
<feature type="compositionally biased region" description="Basic residues" evidence="6">
    <location>
        <begin position="378"/>
        <end position="394"/>
    </location>
</feature>
<dbReference type="GO" id="GO:0005302">
    <property type="term" value="F:L-tyrosine transmembrane transporter activity"/>
    <property type="evidence" value="ECO:0007669"/>
    <property type="project" value="TreeGrafter"/>
</dbReference>
<feature type="region of interest" description="Disordered" evidence="6">
    <location>
        <begin position="40"/>
        <end position="80"/>
    </location>
</feature>
<feature type="transmembrane region" description="Helical" evidence="7">
    <location>
        <begin position="751"/>
        <end position="775"/>
    </location>
</feature>
<feature type="transmembrane region" description="Helical" evidence="7">
    <location>
        <begin position="651"/>
        <end position="669"/>
    </location>
</feature>
<dbReference type="Pfam" id="PF01490">
    <property type="entry name" value="Aa_trans"/>
    <property type="match status" value="1"/>
</dbReference>
<feature type="transmembrane region" description="Helical" evidence="7">
    <location>
        <begin position="974"/>
        <end position="992"/>
    </location>
</feature>
<comment type="subcellular location">
    <subcellularLocation>
        <location evidence="1">Membrane</location>
        <topology evidence="1">Multi-pass membrane protein</topology>
    </subcellularLocation>
</comment>
<comment type="similarity">
    <text evidence="2">Belongs to the amino acid/polyamine transporter 2 family.</text>
</comment>
<feature type="compositionally biased region" description="Low complexity" evidence="6">
    <location>
        <begin position="227"/>
        <end position="259"/>
    </location>
</feature>
<evidence type="ECO:0000313" key="10">
    <source>
        <dbReference type="Proteomes" id="UP001165120"/>
    </source>
</evidence>
<evidence type="ECO:0000256" key="6">
    <source>
        <dbReference type="SAM" id="MobiDB-lite"/>
    </source>
</evidence>
<evidence type="ECO:0000256" key="5">
    <source>
        <dbReference type="ARBA" id="ARBA00023136"/>
    </source>
</evidence>
<evidence type="ECO:0000256" key="3">
    <source>
        <dbReference type="ARBA" id="ARBA00022692"/>
    </source>
</evidence>
<feature type="transmembrane region" description="Helical" evidence="7">
    <location>
        <begin position="716"/>
        <end position="739"/>
    </location>
</feature>
<gene>
    <name evidence="9" type="ORF">Cboi02_000053500</name>
</gene>
<feature type="transmembrane region" description="Helical" evidence="7">
    <location>
        <begin position="795"/>
        <end position="819"/>
    </location>
</feature>
<feature type="compositionally biased region" description="Acidic residues" evidence="6">
    <location>
        <begin position="57"/>
        <end position="77"/>
    </location>
</feature>
<evidence type="ECO:0000256" key="2">
    <source>
        <dbReference type="ARBA" id="ARBA00008066"/>
    </source>
</evidence>